<accession>A0A3M7RH60</accession>
<dbReference type="PROSITE" id="PS50234">
    <property type="entry name" value="VWFA"/>
    <property type="match status" value="1"/>
</dbReference>
<feature type="domain" description="VWFA" evidence="4">
    <location>
        <begin position="1"/>
        <end position="175"/>
    </location>
</feature>
<name>A0A3M7RH60_BRAPC</name>
<comment type="caution">
    <text evidence="5">The sequence shown here is derived from an EMBL/GenBank/DDBJ whole genome shotgun (WGS) entry which is preliminary data.</text>
</comment>
<gene>
    <name evidence="5" type="ORF">BpHYR1_033660</name>
</gene>
<proteinExistence type="predicted"/>
<evidence type="ECO:0000259" key="4">
    <source>
        <dbReference type="PROSITE" id="PS50234"/>
    </source>
</evidence>
<dbReference type="STRING" id="10195.A0A3M7RH60"/>
<dbReference type="PANTHER" id="PTHR47763">
    <property type="entry name" value="ALPHA-PROTEIN KINASE VWKA"/>
    <property type="match status" value="1"/>
</dbReference>
<dbReference type="InterPro" id="IPR036465">
    <property type="entry name" value="vWFA_dom_sf"/>
</dbReference>
<dbReference type="PANTHER" id="PTHR47763:SF1">
    <property type="entry name" value="DUF659 DOMAIN-CONTAINING PROTEIN"/>
    <property type="match status" value="1"/>
</dbReference>
<dbReference type="GO" id="GO:0005737">
    <property type="term" value="C:cytoplasm"/>
    <property type="evidence" value="ECO:0007669"/>
    <property type="project" value="TreeGrafter"/>
</dbReference>
<evidence type="ECO:0000256" key="3">
    <source>
        <dbReference type="ARBA" id="ARBA00022729"/>
    </source>
</evidence>
<reference evidence="5 6" key="1">
    <citation type="journal article" date="2018" name="Sci. Rep.">
        <title>Genomic signatures of local adaptation to the degree of environmental predictability in rotifers.</title>
        <authorList>
            <person name="Franch-Gras L."/>
            <person name="Hahn C."/>
            <person name="Garcia-Roger E.M."/>
            <person name="Carmona M.J."/>
            <person name="Serra M."/>
            <person name="Gomez A."/>
        </authorList>
    </citation>
    <scope>NUCLEOTIDE SEQUENCE [LARGE SCALE GENOMIC DNA]</scope>
    <source>
        <strain evidence="5">HYR1</strain>
    </source>
</reference>
<dbReference type="Gene3D" id="3.40.50.410">
    <property type="entry name" value="von Willebrand factor, type A domain"/>
    <property type="match status" value="1"/>
</dbReference>
<dbReference type="InterPro" id="IPR052969">
    <property type="entry name" value="Thr-specific_kinase-like"/>
</dbReference>
<organism evidence="5 6">
    <name type="scientific">Brachionus plicatilis</name>
    <name type="common">Marine rotifer</name>
    <name type="synonym">Brachionus muelleri</name>
    <dbReference type="NCBI Taxonomy" id="10195"/>
    <lineage>
        <taxon>Eukaryota</taxon>
        <taxon>Metazoa</taxon>
        <taxon>Spiralia</taxon>
        <taxon>Gnathifera</taxon>
        <taxon>Rotifera</taxon>
        <taxon>Eurotatoria</taxon>
        <taxon>Monogononta</taxon>
        <taxon>Pseudotrocha</taxon>
        <taxon>Ploima</taxon>
        <taxon>Brachionidae</taxon>
        <taxon>Brachionus</taxon>
    </lineage>
</organism>
<dbReference type="InterPro" id="IPR056861">
    <property type="entry name" value="HMCN1-like_VWA"/>
</dbReference>
<evidence type="ECO:0000313" key="5">
    <source>
        <dbReference type="EMBL" id="RNA22777.1"/>
    </source>
</evidence>
<sequence>MDCTGSMGSYIDNARNSIKMIVEEIVSLEKSDVKLALIEYRDNPPQDTTFETRVHDFTGSIKQMKSWLEECQAQGGGDEPECVAEALHAALKLSWRDNSTKICILISDAPPHGINCPDDSFPNGSPNEIDPIQCVIKLAEKSVTLYSIGCEPALIPYKEFFCSLAYRTGGQYIYL</sequence>
<evidence type="ECO:0000256" key="1">
    <source>
        <dbReference type="ARBA" id="ARBA00004613"/>
    </source>
</evidence>
<dbReference type="SUPFAM" id="SSF53300">
    <property type="entry name" value="vWA-like"/>
    <property type="match status" value="1"/>
</dbReference>
<evidence type="ECO:0000256" key="2">
    <source>
        <dbReference type="ARBA" id="ARBA00022525"/>
    </source>
</evidence>
<dbReference type="AlphaFoldDB" id="A0A3M7RH60"/>
<dbReference type="InterPro" id="IPR002035">
    <property type="entry name" value="VWF_A"/>
</dbReference>
<dbReference type="GO" id="GO:0004674">
    <property type="term" value="F:protein serine/threonine kinase activity"/>
    <property type="evidence" value="ECO:0007669"/>
    <property type="project" value="TreeGrafter"/>
</dbReference>
<dbReference type="Pfam" id="PF25106">
    <property type="entry name" value="VWA_4"/>
    <property type="match status" value="1"/>
</dbReference>
<keyword evidence="3" id="KW-0732">Signal</keyword>
<comment type="subcellular location">
    <subcellularLocation>
        <location evidence="1">Secreted</location>
    </subcellularLocation>
</comment>
<dbReference type="CDD" id="cd00198">
    <property type="entry name" value="vWFA"/>
    <property type="match status" value="1"/>
</dbReference>
<dbReference type="OrthoDB" id="301415at2759"/>
<evidence type="ECO:0000313" key="6">
    <source>
        <dbReference type="Proteomes" id="UP000276133"/>
    </source>
</evidence>
<dbReference type="EMBL" id="REGN01003403">
    <property type="protein sequence ID" value="RNA22777.1"/>
    <property type="molecule type" value="Genomic_DNA"/>
</dbReference>
<dbReference type="Proteomes" id="UP000276133">
    <property type="component" value="Unassembled WGS sequence"/>
</dbReference>
<keyword evidence="6" id="KW-1185">Reference proteome</keyword>
<protein>
    <submittedName>
        <fullName evidence="5">von Willebrand factor type A domain containing</fullName>
    </submittedName>
</protein>
<keyword evidence="2" id="KW-0964">Secreted</keyword>